<proteinExistence type="predicted"/>
<dbReference type="InterPro" id="IPR040556">
    <property type="entry name" value="pP_pnuc_1"/>
</dbReference>
<accession>A0A8J7E024</accession>
<evidence type="ECO:0000313" key="2">
    <source>
        <dbReference type="EMBL" id="MBE9118911.1"/>
    </source>
</evidence>
<gene>
    <name evidence="2" type="ORF">IQ249_23770</name>
</gene>
<feature type="domain" description="Predicted pPIWI-associating nuclease" evidence="1">
    <location>
        <begin position="287"/>
        <end position="411"/>
    </location>
</feature>
<protein>
    <recommendedName>
        <fullName evidence="1">Predicted pPIWI-associating nuclease domain-containing protein</fullName>
    </recommendedName>
</protein>
<evidence type="ECO:0000259" key="1">
    <source>
        <dbReference type="Pfam" id="PF18165"/>
    </source>
</evidence>
<evidence type="ECO:0000313" key="3">
    <source>
        <dbReference type="Proteomes" id="UP000654482"/>
    </source>
</evidence>
<organism evidence="2 3">
    <name type="scientific">Lusitaniella coriacea LEGE 07157</name>
    <dbReference type="NCBI Taxonomy" id="945747"/>
    <lineage>
        <taxon>Bacteria</taxon>
        <taxon>Bacillati</taxon>
        <taxon>Cyanobacteriota</taxon>
        <taxon>Cyanophyceae</taxon>
        <taxon>Spirulinales</taxon>
        <taxon>Lusitaniellaceae</taxon>
        <taxon>Lusitaniella</taxon>
    </lineage>
</organism>
<name>A0A8J7E024_9CYAN</name>
<dbReference type="Pfam" id="PF18165">
    <property type="entry name" value="pP_pnuc_1"/>
    <property type="match status" value="1"/>
</dbReference>
<dbReference type="EMBL" id="JADEWZ010000067">
    <property type="protein sequence ID" value="MBE9118911.1"/>
    <property type="molecule type" value="Genomic_DNA"/>
</dbReference>
<reference evidence="2" key="1">
    <citation type="submission" date="2020-10" db="EMBL/GenBank/DDBJ databases">
        <authorList>
            <person name="Castelo-Branco R."/>
            <person name="Eusebio N."/>
            <person name="Adriana R."/>
            <person name="Vieira A."/>
            <person name="Brugerolle De Fraissinette N."/>
            <person name="Rezende De Castro R."/>
            <person name="Schneider M.P."/>
            <person name="Vasconcelos V."/>
            <person name="Leao P.N."/>
        </authorList>
    </citation>
    <scope>NUCLEOTIDE SEQUENCE</scope>
    <source>
        <strain evidence="2">LEGE 07157</strain>
    </source>
</reference>
<keyword evidence="3" id="KW-1185">Reference proteome</keyword>
<comment type="caution">
    <text evidence="2">The sequence shown here is derived from an EMBL/GenBank/DDBJ whole genome shotgun (WGS) entry which is preliminary data.</text>
</comment>
<sequence length="421" mass="47377">MAQVNNPDKCPKGFNDNLNLPMFSQKSLKGISTLSDSLKVYAEQNKSIVDQVVKASDLRSSILEGMKPFALSEASRILANSSNLNAFEKIKSSLMLEQVNTANSSISKLLREVDSSNIIKLIQQTTFQSAVWKKQFQSIDKIADVSQYYALGVHSHLAEVSIFSALSQISLSHLFLEGVMGSVLKVELPTQRVLQRTLTNFAKSYYNLSASLSDNPASIISLPPVASQCSAVEFFNGVRVAESVTFESGKFERESELEEEIYKIEKDIQQETESILEELLARLDVKLVALLHGAMQSLESGNPDKVRHFSISLRELFTHVLHTLAPDDEVKSWSKSPELYDRGKPTRRARILYICHPLNHDQFSDFLKKDIDAVLEFLKLFQRGTHEIVPAYTNSQLKMMLIRMESALRFLLEIGRESNIL</sequence>
<dbReference type="RefSeq" id="WP_194032007.1">
    <property type="nucleotide sequence ID" value="NZ_JADEWZ010000067.1"/>
</dbReference>
<dbReference type="Proteomes" id="UP000654482">
    <property type="component" value="Unassembled WGS sequence"/>
</dbReference>
<dbReference type="AlphaFoldDB" id="A0A8J7E024"/>